<evidence type="ECO:0000313" key="1">
    <source>
        <dbReference type="EMBL" id="KAF4132244.1"/>
    </source>
</evidence>
<dbReference type="EMBL" id="JAACNO010002565">
    <property type="protein sequence ID" value="KAF4132244.1"/>
    <property type="molecule type" value="Genomic_DNA"/>
</dbReference>
<proteinExistence type="predicted"/>
<gene>
    <name evidence="1" type="ORF">GN958_ATG18579</name>
</gene>
<accession>A0A8S9U009</accession>
<organism evidence="1 2">
    <name type="scientific">Phytophthora infestans</name>
    <name type="common">Potato late blight agent</name>
    <name type="synonym">Botrytis infestans</name>
    <dbReference type="NCBI Taxonomy" id="4787"/>
    <lineage>
        <taxon>Eukaryota</taxon>
        <taxon>Sar</taxon>
        <taxon>Stramenopiles</taxon>
        <taxon>Oomycota</taxon>
        <taxon>Peronosporomycetes</taxon>
        <taxon>Peronosporales</taxon>
        <taxon>Peronosporaceae</taxon>
        <taxon>Phytophthora</taxon>
    </lineage>
</organism>
<dbReference type="AlphaFoldDB" id="A0A8S9U009"/>
<evidence type="ECO:0000313" key="2">
    <source>
        <dbReference type="Proteomes" id="UP000704712"/>
    </source>
</evidence>
<comment type="caution">
    <text evidence="1">The sequence shown here is derived from an EMBL/GenBank/DDBJ whole genome shotgun (WGS) entry which is preliminary data.</text>
</comment>
<name>A0A8S9U009_PHYIN</name>
<protein>
    <submittedName>
        <fullName evidence="1">Uncharacterized protein</fullName>
    </submittedName>
</protein>
<sequence>MASMDYERVKESIKSTVDERLLKALCTYHWSGVLPDAVTDVRIRSKAQAIVEHVTNGTLPDIDQRFGDKVRFNSSETDASVRALQYFMLCSQLIDKHGLVTCFDHQCGQNKICKLFIESLTPNELKRMLKLLFVSKQQIHGVTNSSFTT</sequence>
<reference evidence="1" key="1">
    <citation type="submission" date="2020-03" db="EMBL/GenBank/DDBJ databases">
        <title>Hybrid Assembly of Korean Phytophthora infestans isolates.</title>
        <authorList>
            <person name="Prokchorchik M."/>
            <person name="Lee Y."/>
            <person name="Seo J."/>
            <person name="Cho J.-H."/>
            <person name="Park Y.-E."/>
            <person name="Jang D.-C."/>
            <person name="Im J.-S."/>
            <person name="Choi J.-G."/>
            <person name="Park H.-J."/>
            <person name="Lee G.-B."/>
            <person name="Lee Y.-G."/>
            <person name="Hong S.-Y."/>
            <person name="Cho K."/>
            <person name="Sohn K.H."/>
        </authorList>
    </citation>
    <scope>NUCLEOTIDE SEQUENCE</scope>
    <source>
        <strain evidence="1">KR_2_A2</strain>
    </source>
</reference>
<dbReference type="Proteomes" id="UP000704712">
    <property type="component" value="Unassembled WGS sequence"/>
</dbReference>